<dbReference type="EMBL" id="GGEC01075623">
    <property type="protein sequence ID" value="MBX56107.1"/>
    <property type="molecule type" value="Transcribed_RNA"/>
</dbReference>
<name>A0A2P2PMV9_RHIMU</name>
<sequence>MAKTQRQALTDNIHLIFKKPLGHKTNNFPLVPTLIAPNWPAMDCTRHHWKREPGTPNFQTVSPMSPIWAMMGCLA</sequence>
<protein>
    <submittedName>
        <fullName evidence="1">Uncharacterized protein</fullName>
    </submittedName>
</protein>
<evidence type="ECO:0000313" key="1">
    <source>
        <dbReference type="EMBL" id="MBX56107.1"/>
    </source>
</evidence>
<accession>A0A2P2PMV9</accession>
<dbReference type="AlphaFoldDB" id="A0A2P2PMV9"/>
<reference evidence="1" key="1">
    <citation type="submission" date="2018-02" db="EMBL/GenBank/DDBJ databases">
        <title>Rhizophora mucronata_Transcriptome.</title>
        <authorList>
            <person name="Meera S.P."/>
            <person name="Sreeshan A."/>
            <person name="Augustine A."/>
        </authorList>
    </citation>
    <scope>NUCLEOTIDE SEQUENCE</scope>
    <source>
        <tissue evidence="1">Leaf</tissue>
    </source>
</reference>
<organism evidence="1">
    <name type="scientific">Rhizophora mucronata</name>
    <name type="common">Asiatic mangrove</name>
    <dbReference type="NCBI Taxonomy" id="61149"/>
    <lineage>
        <taxon>Eukaryota</taxon>
        <taxon>Viridiplantae</taxon>
        <taxon>Streptophyta</taxon>
        <taxon>Embryophyta</taxon>
        <taxon>Tracheophyta</taxon>
        <taxon>Spermatophyta</taxon>
        <taxon>Magnoliopsida</taxon>
        <taxon>eudicotyledons</taxon>
        <taxon>Gunneridae</taxon>
        <taxon>Pentapetalae</taxon>
        <taxon>rosids</taxon>
        <taxon>fabids</taxon>
        <taxon>Malpighiales</taxon>
        <taxon>Rhizophoraceae</taxon>
        <taxon>Rhizophora</taxon>
    </lineage>
</organism>
<proteinExistence type="predicted"/>